<proteinExistence type="predicted"/>
<dbReference type="RefSeq" id="WP_039713446.1">
    <property type="nucleotide sequence ID" value="NZ_JTJC03000003.1"/>
</dbReference>
<comment type="caution">
    <text evidence="2">The sequence shown here is derived from an EMBL/GenBank/DDBJ whole genome shotgun (WGS) entry which is preliminary data.</text>
</comment>
<gene>
    <name evidence="2" type="ORF">QH73_0012950</name>
</gene>
<evidence type="ECO:0000313" key="2">
    <source>
        <dbReference type="EMBL" id="NHC35558.1"/>
    </source>
</evidence>
<reference evidence="2 3" key="1">
    <citation type="journal article" date="2015" name="Genome Announc.">
        <title>Draft Genome Sequence of the Terrestrial Cyanobacterium Scytonema millei VB511283, Isolated from Eastern India.</title>
        <authorList>
            <person name="Sen D."/>
            <person name="Chandrababunaidu M.M."/>
            <person name="Singh D."/>
            <person name="Sanghi N."/>
            <person name="Ghorai A."/>
            <person name="Mishra G.P."/>
            <person name="Madduluri M."/>
            <person name="Adhikary S.P."/>
            <person name="Tripathy S."/>
        </authorList>
    </citation>
    <scope>NUCLEOTIDE SEQUENCE [LARGE SCALE GENOMIC DNA]</scope>
    <source>
        <strain evidence="2 3">VB511283</strain>
    </source>
</reference>
<keyword evidence="3" id="KW-1185">Reference proteome</keyword>
<evidence type="ECO:0000256" key="1">
    <source>
        <dbReference type="SAM" id="Phobius"/>
    </source>
</evidence>
<dbReference type="Proteomes" id="UP000031532">
    <property type="component" value="Unassembled WGS sequence"/>
</dbReference>
<dbReference type="EMBL" id="JTJC03000003">
    <property type="protein sequence ID" value="NHC35558.1"/>
    <property type="molecule type" value="Genomic_DNA"/>
</dbReference>
<organism evidence="2 3">
    <name type="scientific">Scytonema millei VB511283</name>
    <dbReference type="NCBI Taxonomy" id="1245923"/>
    <lineage>
        <taxon>Bacteria</taxon>
        <taxon>Bacillati</taxon>
        <taxon>Cyanobacteriota</taxon>
        <taxon>Cyanophyceae</taxon>
        <taxon>Nostocales</taxon>
        <taxon>Scytonemataceae</taxon>
        <taxon>Scytonema</taxon>
    </lineage>
</organism>
<sequence>MSSISLNCVFRRSLKRQAVKLCFASLAIASVYISIPSAISKELPIVRSAALDPGIDVPWSQPVRIIDPFEGEYVGIFDKNFFYRRILNTNARIQVVSLWRNDSVRFLLAYSDRDCSFGHGWFDHRISRDCLTANAALGIANLYIKVGDRVFQLEGDNSRFRVKPDLASALKNSPSENIGIRLVTESGEIVDSEIGKSTVAAWKEIY</sequence>
<keyword evidence="1" id="KW-1133">Transmembrane helix</keyword>
<dbReference type="OrthoDB" id="572771at2"/>
<keyword evidence="1" id="KW-0472">Membrane</keyword>
<accession>A0A9X5E601</accession>
<protein>
    <submittedName>
        <fullName evidence="2">Uncharacterized protein</fullName>
    </submittedName>
</protein>
<feature type="transmembrane region" description="Helical" evidence="1">
    <location>
        <begin position="21"/>
        <end position="39"/>
    </location>
</feature>
<dbReference type="AlphaFoldDB" id="A0A9X5E601"/>
<keyword evidence="1" id="KW-0812">Transmembrane</keyword>
<evidence type="ECO:0000313" key="3">
    <source>
        <dbReference type="Proteomes" id="UP000031532"/>
    </source>
</evidence>
<name>A0A9X5E601_9CYAN</name>